<feature type="transmembrane region" description="Helical" evidence="1">
    <location>
        <begin position="54"/>
        <end position="80"/>
    </location>
</feature>
<dbReference type="Proteomes" id="UP000295793">
    <property type="component" value="Unassembled WGS sequence"/>
</dbReference>
<keyword evidence="1" id="KW-0472">Membrane</keyword>
<dbReference type="EMBL" id="SLZR01000006">
    <property type="protein sequence ID" value="TCS41357.1"/>
    <property type="molecule type" value="Genomic_DNA"/>
</dbReference>
<keyword evidence="1" id="KW-1133">Transmembrane helix</keyword>
<gene>
    <name evidence="2" type="ORF">BCF53_10688</name>
</gene>
<organism evidence="2 3">
    <name type="scientific">Reinekea marinisedimentorum</name>
    <dbReference type="NCBI Taxonomy" id="230495"/>
    <lineage>
        <taxon>Bacteria</taxon>
        <taxon>Pseudomonadati</taxon>
        <taxon>Pseudomonadota</taxon>
        <taxon>Gammaproteobacteria</taxon>
        <taxon>Oceanospirillales</taxon>
        <taxon>Saccharospirillaceae</taxon>
        <taxon>Reinekea</taxon>
    </lineage>
</organism>
<dbReference type="AlphaFoldDB" id="A0A4R3I5S3"/>
<keyword evidence="3" id="KW-1185">Reference proteome</keyword>
<evidence type="ECO:0000313" key="2">
    <source>
        <dbReference type="EMBL" id="TCS41357.1"/>
    </source>
</evidence>
<protein>
    <submittedName>
        <fullName evidence="2">Uncharacterized protein</fullName>
    </submittedName>
</protein>
<evidence type="ECO:0000313" key="3">
    <source>
        <dbReference type="Proteomes" id="UP000295793"/>
    </source>
</evidence>
<name>A0A4R3I5S3_9GAMM</name>
<accession>A0A4R3I5S3</accession>
<evidence type="ECO:0000256" key="1">
    <source>
        <dbReference type="SAM" id="Phobius"/>
    </source>
</evidence>
<keyword evidence="1" id="KW-0812">Transmembrane</keyword>
<proteinExistence type="predicted"/>
<reference evidence="2 3" key="1">
    <citation type="submission" date="2019-03" db="EMBL/GenBank/DDBJ databases">
        <title>Genomic Encyclopedia of Archaeal and Bacterial Type Strains, Phase II (KMG-II): from individual species to whole genera.</title>
        <authorList>
            <person name="Goeker M."/>
        </authorList>
    </citation>
    <scope>NUCLEOTIDE SEQUENCE [LARGE SCALE GENOMIC DNA]</scope>
    <source>
        <strain evidence="2 3">DSM 15388</strain>
    </source>
</reference>
<comment type="caution">
    <text evidence="2">The sequence shown here is derived from an EMBL/GenBank/DDBJ whole genome shotgun (WGS) entry which is preliminary data.</text>
</comment>
<feature type="transmembrane region" description="Helical" evidence="1">
    <location>
        <begin position="21"/>
        <end position="42"/>
    </location>
</feature>
<sequence length="91" mass="10046">MSIRDNTTLWLQKHTQNGPRAIKQFTSGGFIFAAGMMAIIFADKLIISSLEQELVALGGLILVITGAALALWGYLSMSLFKILIHLLKRRT</sequence>